<proteinExistence type="predicted"/>
<name>A0AAV9KLX3_9SOLN</name>
<dbReference type="Proteomes" id="UP001311915">
    <property type="component" value="Unassembled WGS sequence"/>
</dbReference>
<evidence type="ECO:0000313" key="1">
    <source>
        <dbReference type="EMBL" id="KAK4714092.1"/>
    </source>
</evidence>
<dbReference type="EMBL" id="JAWPEI010000010">
    <property type="protein sequence ID" value="KAK4714092.1"/>
    <property type="molecule type" value="Genomic_DNA"/>
</dbReference>
<accession>A0AAV9KLX3</accession>
<protein>
    <submittedName>
        <fullName evidence="1">Uncharacterized protein</fullName>
    </submittedName>
</protein>
<evidence type="ECO:0000313" key="2">
    <source>
        <dbReference type="Proteomes" id="UP001311915"/>
    </source>
</evidence>
<dbReference type="AlphaFoldDB" id="A0AAV9KLX3"/>
<organism evidence="1 2">
    <name type="scientific">Solanum pinnatisectum</name>
    <name type="common">tansyleaf nightshade</name>
    <dbReference type="NCBI Taxonomy" id="50273"/>
    <lineage>
        <taxon>Eukaryota</taxon>
        <taxon>Viridiplantae</taxon>
        <taxon>Streptophyta</taxon>
        <taxon>Embryophyta</taxon>
        <taxon>Tracheophyta</taxon>
        <taxon>Spermatophyta</taxon>
        <taxon>Magnoliopsida</taxon>
        <taxon>eudicotyledons</taxon>
        <taxon>Gunneridae</taxon>
        <taxon>Pentapetalae</taxon>
        <taxon>asterids</taxon>
        <taxon>lamiids</taxon>
        <taxon>Solanales</taxon>
        <taxon>Solanaceae</taxon>
        <taxon>Solanoideae</taxon>
        <taxon>Solaneae</taxon>
        <taxon>Solanum</taxon>
    </lineage>
</organism>
<keyword evidence="2" id="KW-1185">Reference proteome</keyword>
<gene>
    <name evidence="1" type="ORF">R3W88_019999</name>
</gene>
<reference evidence="1 2" key="1">
    <citation type="submission" date="2023-10" db="EMBL/GenBank/DDBJ databases">
        <title>Genome-Wide Identification Analysis in wild type Solanum Pinnatisectum Reveals Some Genes Defensing Phytophthora Infestans.</title>
        <authorList>
            <person name="Sun C."/>
        </authorList>
    </citation>
    <scope>NUCLEOTIDE SEQUENCE [LARGE SCALE GENOMIC DNA]</scope>
    <source>
        <strain evidence="1">LQN</strain>
        <tissue evidence="1">Leaf</tissue>
    </source>
</reference>
<comment type="caution">
    <text evidence="1">The sequence shown here is derived from an EMBL/GenBank/DDBJ whole genome shotgun (WGS) entry which is preliminary data.</text>
</comment>
<sequence length="132" mass="15272">MVNETSIGRTTFPRGRFMSTSLNLLDWNGRLSLLRDELHVLAETKRIKKLHFLKSSMTNYKEELIRFHAFANVSISLFTCQDNKDNRFPCYYNIYTGELCTCEMHDSSSCNMIDAELVTFQVADFAFHKAGL</sequence>